<evidence type="ECO:0000256" key="2">
    <source>
        <dbReference type="ARBA" id="ARBA00022448"/>
    </source>
</evidence>
<dbReference type="PROSITE" id="PS00211">
    <property type="entry name" value="ABC_TRANSPORTER_1"/>
    <property type="match status" value="1"/>
</dbReference>
<dbReference type="InterPro" id="IPR050683">
    <property type="entry name" value="Bact_Polysacc_Export_ATP-bd"/>
</dbReference>
<comment type="caution">
    <text evidence="7">The sequence shown here is derived from an EMBL/GenBank/DDBJ whole genome shotgun (WGS) entry which is preliminary data.</text>
</comment>
<sequence length="416" mass="45392">MSSDMPRGAVRVTNLGKHYAILPRPLRRLWHTLLGVPPDASEGFWPVRHINFSLQPGQALGIVGLNGAGKSTLLQLINGALTPTEGRVETAGRVAALLELGAGFNPEFTGRENIHLYAAALGFTRSQILARFEQIVTFSGLRDYIDRPVKTYSSGMLVRLAFSVASALEPDILIIDEALSVGDGDFSRKSFDRIAAIKEQGATIILCSHVLYHIDLFCDHVLWLHEGRVKALGPTAHVLSAYRDFLDQDVVTRDGLTHPDPRTAAPPKSAPAEITSVEVRLDGVSGERLAGRSGVSTLTVDVGYRTRTTLPPPHVAVVLSSVTGRILASHDSQSLAVRPIDGRGRGRLRFVLPSIPLTRGIYRVGVYLLCERARHVYQWIDPVATLELEQTTTHQGYFLLNGHWEVVSSAPDAMAK</sequence>
<gene>
    <name evidence="7" type="primary">tagH</name>
    <name evidence="7" type="ORF">Tchar_01723</name>
</gene>
<feature type="domain" description="ABC transporter" evidence="6">
    <location>
        <begin position="10"/>
        <end position="251"/>
    </location>
</feature>
<evidence type="ECO:0000256" key="1">
    <source>
        <dbReference type="ARBA" id="ARBA00005417"/>
    </source>
</evidence>
<dbReference type="GO" id="GO:0016020">
    <property type="term" value="C:membrane"/>
    <property type="evidence" value="ECO:0007669"/>
    <property type="project" value="InterPro"/>
</dbReference>
<dbReference type="PANTHER" id="PTHR46743">
    <property type="entry name" value="TEICHOIC ACIDS EXPORT ATP-BINDING PROTEIN TAGH"/>
    <property type="match status" value="1"/>
</dbReference>
<evidence type="ECO:0000259" key="6">
    <source>
        <dbReference type="PROSITE" id="PS50893"/>
    </source>
</evidence>
<dbReference type="InterPro" id="IPR027417">
    <property type="entry name" value="P-loop_NTPase"/>
</dbReference>
<protein>
    <submittedName>
        <fullName evidence="7">Teichoic acids export ATP-binding protein TagH</fullName>
    </submittedName>
</protein>
<dbReference type="Gene3D" id="3.40.50.300">
    <property type="entry name" value="P-loop containing nucleotide triphosphate hydrolases"/>
    <property type="match status" value="1"/>
</dbReference>
<dbReference type="OrthoDB" id="9778870at2"/>
<dbReference type="CDD" id="cd03220">
    <property type="entry name" value="ABC_KpsT_Wzt"/>
    <property type="match status" value="1"/>
</dbReference>
<dbReference type="InterPro" id="IPR003439">
    <property type="entry name" value="ABC_transporter-like_ATP-bd"/>
</dbReference>
<keyword evidence="8" id="KW-1185">Reference proteome</keyword>
<reference evidence="7 8" key="1">
    <citation type="submission" date="2019-07" db="EMBL/GenBank/DDBJ databases">
        <title>Tepidimonas charontis SPSP-6 draft genome.</title>
        <authorList>
            <person name="Da Costa M.S."/>
            <person name="Froufe H.J.C."/>
            <person name="Egas C."/>
            <person name="Albuquerque L."/>
        </authorList>
    </citation>
    <scope>NUCLEOTIDE SEQUENCE [LARGE SCALE GENOMIC DNA]</scope>
    <source>
        <strain evidence="7 8">SPSP-6</strain>
    </source>
</reference>
<evidence type="ECO:0000256" key="4">
    <source>
        <dbReference type="ARBA" id="ARBA00022741"/>
    </source>
</evidence>
<dbReference type="Proteomes" id="UP000318294">
    <property type="component" value="Unassembled WGS sequence"/>
</dbReference>
<evidence type="ECO:0000313" key="8">
    <source>
        <dbReference type="Proteomes" id="UP000318294"/>
    </source>
</evidence>
<evidence type="ECO:0000256" key="3">
    <source>
        <dbReference type="ARBA" id="ARBA00022475"/>
    </source>
</evidence>
<dbReference type="RefSeq" id="WP_161595489.1">
    <property type="nucleotide sequence ID" value="NZ_VJON01000027.1"/>
</dbReference>
<evidence type="ECO:0000256" key="5">
    <source>
        <dbReference type="ARBA" id="ARBA00022840"/>
    </source>
</evidence>
<dbReference type="PROSITE" id="PS50893">
    <property type="entry name" value="ABC_TRANSPORTER_2"/>
    <property type="match status" value="1"/>
</dbReference>
<dbReference type="PANTHER" id="PTHR46743:SF2">
    <property type="entry name" value="TEICHOIC ACIDS EXPORT ATP-BINDING PROTEIN TAGH"/>
    <property type="match status" value="1"/>
</dbReference>
<dbReference type="GO" id="GO:0140359">
    <property type="term" value="F:ABC-type transporter activity"/>
    <property type="evidence" value="ECO:0007669"/>
    <property type="project" value="InterPro"/>
</dbReference>
<keyword evidence="5 7" id="KW-0067">ATP-binding</keyword>
<accession>A0A554XC93</accession>
<name>A0A554XC93_9BURK</name>
<dbReference type="InterPro" id="IPR003593">
    <property type="entry name" value="AAA+_ATPase"/>
</dbReference>
<organism evidence="7 8">
    <name type="scientific">Tepidimonas charontis</name>
    <dbReference type="NCBI Taxonomy" id="2267262"/>
    <lineage>
        <taxon>Bacteria</taxon>
        <taxon>Pseudomonadati</taxon>
        <taxon>Pseudomonadota</taxon>
        <taxon>Betaproteobacteria</taxon>
        <taxon>Burkholderiales</taxon>
        <taxon>Tepidimonas</taxon>
    </lineage>
</organism>
<dbReference type="GO" id="GO:0005524">
    <property type="term" value="F:ATP binding"/>
    <property type="evidence" value="ECO:0007669"/>
    <property type="project" value="UniProtKB-KW"/>
</dbReference>
<dbReference type="AlphaFoldDB" id="A0A554XC93"/>
<dbReference type="InterPro" id="IPR017871">
    <property type="entry name" value="ABC_transporter-like_CS"/>
</dbReference>
<dbReference type="SUPFAM" id="SSF52540">
    <property type="entry name" value="P-loop containing nucleoside triphosphate hydrolases"/>
    <property type="match status" value="1"/>
</dbReference>
<evidence type="ECO:0000313" key="7">
    <source>
        <dbReference type="EMBL" id="TSE33467.1"/>
    </source>
</evidence>
<dbReference type="CDD" id="cd10147">
    <property type="entry name" value="Wzt_C-like"/>
    <property type="match status" value="1"/>
</dbReference>
<dbReference type="SMART" id="SM00382">
    <property type="entry name" value="AAA"/>
    <property type="match status" value="1"/>
</dbReference>
<keyword evidence="4" id="KW-0547">Nucleotide-binding</keyword>
<dbReference type="GO" id="GO:0016887">
    <property type="term" value="F:ATP hydrolysis activity"/>
    <property type="evidence" value="ECO:0007669"/>
    <property type="project" value="InterPro"/>
</dbReference>
<dbReference type="InterPro" id="IPR029439">
    <property type="entry name" value="Wzt_C"/>
</dbReference>
<keyword evidence="3" id="KW-1003">Cell membrane</keyword>
<keyword evidence="3" id="KW-0472">Membrane</keyword>
<comment type="similarity">
    <text evidence="1">Belongs to the ABC transporter superfamily.</text>
</comment>
<dbReference type="EMBL" id="VJON01000027">
    <property type="protein sequence ID" value="TSE33467.1"/>
    <property type="molecule type" value="Genomic_DNA"/>
</dbReference>
<proteinExistence type="inferred from homology"/>
<keyword evidence="2" id="KW-0813">Transport</keyword>
<dbReference type="Pfam" id="PF00005">
    <property type="entry name" value="ABC_tran"/>
    <property type="match status" value="1"/>
</dbReference>
<dbReference type="InterPro" id="IPR015860">
    <property type="entry name" value="ABC_transpr_TagH-like"/>
</dbReference>